<dbReference type="NCBIfam" id="NF041638">
    <property type="entry name" value="QRL_CxxC_CxxC"/>
    <property type="match status" value="1"/>
</dbReference>
<reference evidence="2" key="1">
    <citation type="journal article" date="2019" name="Int. J. Syst. Evol. Microbiol.">
        <title>The Global Catalogue of Microorganisms (GCM) 10K type strain sequencing project: providing services to taxonomists for standard genome sequencing and annotation.</title>
        <authorList>
            <consortium name="The Broad Institute Genomics Platform"/>
            <consortium name="The Broad Institute Genome Sequencing Center for Infectious Disease"/>
            <person name="Wu L."/>
            <person name="Ma J."/>
        </authorList>
    </citation>
    <scope>NUCLEOTIDE SEQUENCE [LARGE SCALE GENOMIC DNA]</scope>
    <source>
        <strain evidence="2">KCTC 12848</strain>
    </source>
</reference>
<proteinExistence type="predicted"/>
<organism evidence="1 2">
    <name type="scientific">Saccharothrix xinjiangensis</name>
    <dbReference type="NCBI Taxonomy" id="204798"/>
    <lineage>
        <taxon>Bacteria</taxon>
        <taxon>Bacillati</taxon>
        <taxon>Actinomycetota</taxon>
        <taxon>Actinomycetes</taxon>
        <taxon>Pseudonocardiales</taxon>
        <taxon>Pseudonocardiaceae</taxon>
        <taxon>Saccharothrix</taxon>
    </lineage>
</organism>
<evidence type="ECO:0000313" key="2">
    <source>
        <dbReference type="Proteomes" id="UP001595833"/>
    </source>
</evidence>
<evidence type="ECO:0000313" key="1">
    <source>
        <dbReference type="EMBL" id="MFC5053228.1"/>
    </source>
</evidence>
<keyword evidence="2" id="KW-1185">Reference proteome</keyword>
<accession>A0ABV9XS52</accession>
<name>A0ABV9XS52_9PSEU</name>
<gene>
    <name evidence="1" type="ORF">ACFPFM_05580</name>
</gene>
<dbReference type="EMBL" id="JBHSJB010000005">
    <property type="protein sequence ID" value="MFC5053228.1"/>
    <property type="molecule type" value="Genomic_DNA"/>
</dbReference>
<dbReference type="InterPro" id="IPR048142">
    <property type="entry name" value="QRL_CxxC_CxxC"/>
</dbReference>
<sequence length="121" mass="13651">MVRRFSWVWVESVPWATGRQLVRGTHDGLPLLTWGRAPREKLATRRQLRARGLRPGGADPVAVLYVKHRASGRRNFANLYLVSAAKPVRPMTPAKQAALDKANRARARRVAQRRWSAAYAA</sequence>
<dbReference type="Proteomes" id="UP001595833">
    <property type="component" value="Unassembled WGS sequence"/>
</dbReference>
<protein>
    <submittedName>
        <fullName evidence="1">RRQRL motif-containing zinc-binding protein</fullName>
    </submittedName>
</protein>
<dbReference type="RefSeq" id="WP_344041244.1">
    <property type="nucleotide sequence ID" value="NZ_BAAAKE010000028.1"/>
</dbReference>
<comment type="caution">
    <text evidence="1">The sequence shown here is derived from an EMBL/GenBank/DDBJ whole genome shotgun (WGS) entry which is preliminary data.</text>
</comment>